<dbReference type="EMBL" id="LXQA010125736">
    <property type="protein sequence ID" value="MCI21593.1"/>
    <property type="molecule type" value="Genomic_DNA"/>
</dbReference>
<proteinExistence type="predicted"/>
<dbReference type="Proteomes" id="UP000265520">
    <property type="component" value="Unassembled WGS sequence"/>
</dbReference>
<name>A0A392QB44_9FABA</name>
<evidence type="ECO:0000313" key="1">
    <source>
        <dbReference type="EMBL" id="MCI21593.1"/>
    </source>
</evidence>
<organism evidence="1 2">
    <name type="scientific">Trifolium medium</name>
    <dbReference type="NCBI Taxonomy" id="97028"/>
    <lineage>
        <taxon>Eukaryota</taxon>
        <taxon>Viridiplantae</taxon>
        <taxon>Streptophyta</taxon>
        <taxon>Embryophyta</taxon>
        <taxon>Tracheophyta</taxon>
        <taxon>Spermatophyta</taxon>
        <taxon>Magnoliopsida</taxon>
        <taxon>eudicotyledons</taxon>
        <taxon>Gunneridae</taxon>
        <taxon>Pentapetalae</taxon>
        <taxon>rosids</taxon>
        <taxon>fabids</taxon>
        <taxon>Fabales</taxon>
        <taxon>Fabaceae</taxon>
        <taxon>Papilionoideae</taxon>
        <taxon>50 kb inversion clade</taxon>
        <taxon>NPAAA clade</taxon>
        <taxon>Hologalegina</taxon>
        <taxon>IRL clade</taxon>
        <taxon>Trifolieae</taxon>
        <taxon>Trifolium</taxon>
    </lineage>
</organism>
<protein>
    <submittedName>
        <fullName evidence="1">Uncharacterized protein</fullName>
    </submittedName>
</protein>
<reference evidence="1 2" key="1">
    <citation type="journal article" date="2018" name="Front. Plant Sci.">
        <title>Red Clover (Trifolium pratense) and Zigzag Clover (T. medium) - A Picture of Genomic Similarities and Differences.</title>
        <authorList>
            <person name="Dluhosova J."/>
            <person name="Istvanek J."/>
            <person name="Nedelnik J."/>
            <person name="Repkova J."/>
        </authorList>
    </citation>
    <scope>NUCLEOTIDE SEQUENCE [LARGE SCALE GENOMIC DNA]</scope>
    <source>
        <strain evidence="2">cv. 10/8</strain>
        <tissue evidence="1">Leaf</tissue>
    </source>
</reference>
<comment type="caution">
    <text evidence="1">The sequence shown here is derived from an EMBL/GenBank/DDBJ whole genome shotgun (WGS) entry which is preliminary data.</text>
</comment>
<feature type="non-terminal residue" evidence="1">
    <location>
        <position position="54"/>
    </location>
</feature>
<evidence type="ECO:0000313" key="2">
    <source>
        <dbReference type="Proteomes" id="UP000265520"/>
    </source>
</evidence>
<dbReference type="AlphaFoldDB" id="A0A392QB44"/>
<keyword evidence="2" id="KW-1185">Reference proteome</keyword>
<sequence length="54" mass="6488">MRAESGEEEFSEYDFVITAKSTVKSEYKKYRYPLIKEKCPPLQSVKWQRIILDE</sequence>
<accession>A0A392QB44</accession>